<dbReference type="GO" id="GO:0004084">
    <property type="term" value="F:branched-chain-amino-acid transaminase activity"/>
    <property type="evidence" value="ECO:0007669"/>
    <property type="project" value="UniProtKB-EC"/>
</dbReference>
<name>A0A9Q0XH80_9SAUR</name>
<dbReference type="FunFam" id="3.20.10.10:FF:000007">
    <property type="entry name" value="Branched-chain-amino-acid aminotransferase, mitochondrial"/>
    <property type="match status" value="1"/>
</dbReference>
<dbReference type="SUPFAM" id="SSF56752">
    <property type="entry name" value="D-aminoacid aminotransferase-like PLP-dependent enzymes"/>
    <property type="match status" value="1"/>
</dbReference>
<dbReference type="GO" id="GO:0005739">
    <property type="term" value="C:mitochondrion"/>
    <property type="evidence" value="ECO:0007669"/>
    <property type="project" value="UniProtKB-SubCell"/>
</dbReference>
<dbReference type="InterPro" id="IPR001544">
    <property type="entry name" value="Aminotrans_IV"/>
</dbReference>
<keyword evidence="9" id="KW-0809">Transit peptide</keyword>
<evidence type="ECO:0000256" key="2">
    <source>
        <dbReference type="ARBA" id="ARBA00004173"/>
    </source>
</evidence>
<comment type="catalytic activity">
    <reaction evidence="17">
        <text>L-valine + 2-oxoglutarate = 3-methyl-2-oxobutanoate + L-glutamate</text>
        <dbReference type="Rhea" id="RHEA:24813"/>
        <dbReference type="ChEBI" id="CHEBI:11851"/>
        <dbReference type="ChEBI" id="CHEBI:16810"/>
        <dbReference type="ChEBI" id="CHEBI:29985"/>
        <dbReference type="ChEBI" id="CHEBI:57762"/>
        <dbReference type="EC" id="2.6.1.42"/>
    </reaction>
</comment>
<dbReference type="InterPro" id="IPR043131">
    <property type="entry name" value="BCAT-like_N"/>
</dbReference>
<evidence type="ECO:0000256" key="1">
    <source>
        <dbReference type="ARBA" id="ARBA00001933"/>
    </source>
</evidence>
<dbReference type="PANTHER" id="PTHR11825">
    <property type="entry name" value="SUBGROUP IIII AMINOTRANSFERASE"/>
    <property type="match status" value="1"/>
</dbReference>
<dbReference type="GO" id="GO:0009099">
    <property type="term" value="P:L-valine biosynthetic process"/>
    <property type="evidence" value="ECO:0007669"/>
    <property type="project" value="TreeGrafter"/>
</dbReference>
<dbReference type="PANTHER" id="PTHR11825:SF39">
    <property type="entry name" value="BRANCHED-CHAIN-AMINO-ACID AMINOTRANSFERASE, MITOCHONDRIAL"/>
    <property type="match status" value="1"/>
</dbReference>
<dbReference type="EMBL" id="JAPFRF010000012">
    <property type="protein sequence ID" value="KAJ7313944.1"/>
    <property type="molecule type" value="Genomic_DNA"/>
</dbReference>
<dbReference type="AlphaFoldDB" id="A0A9Q0XH80"/>
<accession>A0A9Q0XH80</accession>
<sequence>MAVSRAVRRILRGRSCNALASLLGQQRFLSTTFKASDLQVELTKNPKSKPDPGNLVFGKIFTDHMLTVEWSKEKGWRKPHIKPFQNLSLHPASSALHYSVELFEGLKAFRGPDKRIRLFRPMLNMERMLRSALRASLPSFSPAELLECIRQLIHLEQDWVPHSDSASLYIRPTFIGTEPSLGVAISNHALLYVILCPVGPYFATGSFSPISLFADPRYVRAWIGGVGDCKLGGNYGPTIYVQKAAAQEGCQQVLWLYGEDHQITEVGTMNIFVFWKDPQGDLELVTPPLNGIILPGVTRQSLLDLACKWGEFRVSERIVTMAELIQGLEENRVQEVFGAGTACVVCPVDRILYQGKEGHNLILYLRILGGLVKKRNATLIKTPTSTEIVFTTMDKKSECSYYLLSLLSHGKGLFLLEDSQGLCLTD</sequence>
<evidence type="ECO:0000256" key="6">
    <source>
        <dbReference type="ARBA" id="ARBA00022605"/>
    </source>
</evidence>
<evidence type="ECO:0000256" key="12">
    <source>
        <dbReference type="ARBA" id="ARBA00023128"/>
    </source>
</evidence>
<keyword evidence="12" id="KW-0496">Mitochondrion</keyword>
<dbReference type="GO" id="GO:0009098">
    <property type="term" value="P:L-leucine biosynthetic process"/>
    <property type="evidence" value="ECO:0007669"/>
    <property type="project" value="TreeGrafter"/>
</dbReference>
<evidence type="ECO:0000256" key="13">
    <source>
        <dbReference type="ARBA" id="ARBA00023304"/>
    </source>
</evidence>
<reference evidence="18" key="1">
    <citation type="journal article" date="2023" name="DNA Res.">
        <title>Chromosome-level genome assembly of Phrynocephalus forsythii using third-generation DNA sequencing and Hi-C analysis.</title>
        <authorList>
            <person name="Qi Y."/>
            <person name="Zhao W."/>
            <person name="Zhao Y."/>
            <person name="Niu C."/>
            <person name="Cao S."/>
            <person name="Zhang Y."/>
        </authorList>
    </citation>
    <scope>NUCLEOTIDE SEQUENCE</scope>
    <source>
        <tissue evidence="18">Muscle</tissue>
    </source>
</reference>
<evidence type="ECO:0000256" key="15">
    <source>
        <dbReference type="RuleBase" id="RU004106"/>
    </source>
</evidence>
<evidence type="ECO:0000256" key="16">
    <source>
        <dbReference type="RuleBase" id="RU004516"/>
    </source>
</evidence>
<evidence type="ECO:0000256" key="7">
    <source>
        <dbReference type="ARBA" id="ARBA00022679"/>
    </source>
</evidence>
<evidence type="ECO:0000313" key="19">
    <source>
        <dbReference type="Proteomes" id="UP001142489"/>
    </source>
</evidence>
<evidence type="ECO:0000256" key="17">
    <source>
        <dbReference type="RuleBase" id="RU004517"/>
    </source>
</evidence>
<comment type="similarity">
    <text evidence="3 15">Belongs to the class-IV pyridoxal-phosphate-dependent aminotransferase family.</text>
</comment>
<dbReference type="OrthoDB" id="1732691at2759"/>
<evidence type="ECO:0000256" key="4">
    <source>
        <dbReference type="ARBA" id="ARBA00011738"/>
    </source>
</evidence>
<keyword evidence="6 17" id="KW-0028">Amino-acid biosynthesis</keyword>
<evidence type="ECO:0000256" key="5">
    <source>
        <dbReference type="ARBA" id="ARBA00022576"/>
    </source>
</evidence>
<evidence type="ECO:0000313" key="18">
    <source>
        <dbReference type="EMBL" id="KAJ7313944.1"/>
    </source>
</evidence>
<proteinExistence type="inferred from homology"/>
<dbReference type="InterPro" id="IPR043132">
    <property type="entry name" value="BCAT-like_C"/>
</dbReference>
<comment type="subcellular location">
    <subcellularLocation>
        <location evidence="2">Mitochondrion</location>
    </subcellularLocation>
</comment>
<dbReference type="InterPro" id="IPR036038">
    <property type="entry name" value="Aminotransferase-like"/>
</dbReference>
<dbReference type="Gene3D" id="3.20.10.10">
    <property type="entry name" value="D-amino Acid Aminotransferase, subunit A, domain 2"/>
    <property type="match status" value="1"/>
</dbReference>
<comment type="catalytic activity">
    <reaction evidence="17">
        <text>L-isoleucine + 2-oxoglutarate = (S)-3-methyl-2-oxopentanoate + L-glutamate</text>
        <dbReference type="Rhea" id="RHEA:24801"/>
        <dbReference type="ChEBI" id="CHEBI:16810"/>
        <dbReference type="ChEBI" id="CHEBI:29985"/>
        <dbReference type="ChEBI" id="CHEBI:35146"/>
        <dbReference type="ChEBI" id="CHEBI:58045"/>
        <dbReference type="EC" id="2.6.1.42"/>
    </reaction>
</comment>
<comment type="cofactor">
    <cofactor evidence="1 16">
        <name>pyridoxal 5'-phosphate</name>
        <dbReference type="ChEBI" id="CHEBI:597326"/>
    </cofactor>
</comment>
<dbReference type="CDD" id="cd01557">
    <property type="entry name" value="BCAT_beta_family"/>
    <property type="match status" value="1"/>
</dbReference>
<comment type="caution">
    <text evidence="18">The sequence shown here is derived from an EMBL/GenBank/DDBJ whole genome shotgun (WGS) entry which is preliminary data.</text>
</comment>
<keyword evidence="11" id="KW-0443">Lipid metabolism</keyword>
<dbReference type="Gene3D" id="3.30.470.10">
    <property type="match status" value="1"/>
</dbReference>
<dbReference type="GO" id="GO:0006629">
    <property type="term" value="P:lipid metabolic process"/>
    <property type="evidence" value="ECO:0007669"/>
    <property type="project" value="UniProtKB-KW"/>
</dbReference>
<dbReference type="InterPro" id="IPR018300">
    <property type="entry name" value="Aminotrans_IV_CS"/>
</dbReference>
<dbReference type="FunFam" id="3.30.470.10:FF:000002">
    <property type="entry name" value="Branched-chain-amino-acid aminotransferase"/>
    <property type="match status" value="1"/>
</dbReference>
<protein>
    <recommendedName>
        <fullName evidence="17">Branched-chain-amino-acid aminotransferase</fullName>
        <ecNumber evidence="17">2.6.1.42</ecNumber>
    </recommendedName>
</protein>
<comment type="catalytic activity">
    <reaction evidence="17">
        <text>L-leucine + 2-oxoglutarate = 4-methyl-2-oxopentanoate + L-glutamate</text>
        <dbReference type="Rhea" id="RHEA:18321"/>
        <dbReference type="ChEBI" id="CHEBI:16810"/>
        <dbReference type="ChEBI" id="CHEBI:17865"/>
        <dbReference type="ChEBI" id="CHEBI:29985"/>
        <dbReference type="ChEBI" id="CHEBI:57427"/>
        <dbReference type="EC" id="2.6.1.42"/>
    </reaction>
</comment>
<comment type="function">
    <text evidence="14">Catalyzes the first reaction in the catabolism of the essential branched chain amino acids leucine, isoleucine, and valine. May also function as a transporter of branched chain alpha-keto acids.</text>
</comment>
<comment type="subunit">
    <text evidence="4">Homodimer.</text>
</comment>
<gene>
    <name evidence="18" type="ORF">JRQ81_005768</name>
</gene>
<evidence type="ECO:0000256" key="11">
    <source>
        <dbReference type="ARBA" id="ARBA00023098"/>
    </source>
</evidence>
<evidence type="ECO:0000256" key="9">
    <source>
        <dbReference type="ARBA" id="ARBA00022946"/>
    </source>
</evidence>
<keyword evidence="13 17" id="KW-0100">Branched-chain amino acid biosynthesis</keyword>
<evidence type="ECO:0000256" key="3">
    <source>
        <dbReference type="ARBA" id="ARBA00009320"/>
    </source>
</evidence>
<dbReference type="NCBIfam" id="TIGR01123">
    <property type="entry name" value="ilvE_II"/>
    <property type="match status" value="1"/>
</dbReference>
<dbReference type="Pfam" id="PF01063">
    <property type="entry name" value="Aminotran_4"/>
    <property type="match status" value="1"/>
</dbReference>
<keyword evidence="7 17" id="KW-0808">Transferase</keyword>
<keyword evidence="19" id="KW-1185">Reference proteome</keyword>
<dbReference type="Proteomes" id="UP001142489">
    <property type="component" value="Unassembled WGS sequence"/>
</dbReference>
<organism evidence="18 19">
    <name type="scientific">Phrynocephalus forsythii</name>
    <dbReference type="NCBI Taxonomy" id="171643"/>
    <lineage>
        <taxon>Eukaryota</taxon>
        <taxon>Metazoa</taxon>
        <taxon>Chordata</taxon>
        <taxon>Craniata</taxon>
        <taxon>Vertebrata</taxon>
        <taxon>Euteleostomi</taxon>
        <taxon>Lepidosauria</taxon>
        <taxon>Squamata</taxon>
        <taxon>Bifurcata</taxon>
        <taxon>Unidentata</taxon>
        <taxon>Episquamata</taxon>
        <taxon>Toxicofera</taxon>
        <taxon>Iguania</taxon>
        <taxon>Acrodonta</taxon>
        <taxon>Agamidae</taxon>
        <taxon>Agaminae</taxon>
        <taxon>Phrynocephalus</taxon>
    </lineage>
</organism>
<keyword evidence="8 16" id="KW-0663">Pyridoxal phosphate</keyword>
<evidence type="ECO:0000256" key="8">
    <source>
        <dbReference type="ARBA" id="ARBA00022898"/>
    </source>
</evidence>
<keyword evidence="10" id="KW-0007">Acetylation</keyword>
<dbReference type="PROSITE" id="PS00770">
    <property type="entry name" value="AA_TRANSFER_CLASS_4"/>
    <property type="match status" value="1"/>
</dbReference>
<dbReference type="InterPro" id="IPR033939">
    <property type="entry name" value="BCAT_family"/>
</dbReference>
<evidence type="ECO:0000256" key="14">
    <source>
        <dbReference type="ARBA" id="ARBA00045431"/>
    </source>
</evidence>
<dbReference type="EC" id="2.6.1.42" evidence="17"/>
<dbReference type="NCBIfam" id="NF009897">
    <property type="entry name" value="PRK13357.1"/>
    <property type="match status" value="1"/>
</dbReference>
<dbReference type="InterPro" id="IPR005786">
    <property type="entry name" value="B_amino_transII"/>
</dbReference>
<keyword evidence="5 17" id="KW-0032">Aminotransferase</keyword>
<evidence type="ECO:0000256" key="10">
    <source>
        <dbReference type="ARBA" id="ARBA00022990"/>
    </source>
</evidence>